<accession>A0ABR2JFZ6</accession>
<dbReference type="PANTHER" id="PTHR12555">
    <property type="entry name" value="UBIQUITIN FUSION DEGRADATON PROTEIN 1"/>
    <property type="match status" value="1"/>
</dbReference>
<gene>
    <name evidence="5" type="ORF">M9Y10_006536</name>
</gene>
<dbReference type="PANTHER" id="PTHR12555:SF13">
    <property type="entry name" value="UBIQUITIN RECOGNITION FACTOR IN ER-ASSOCIATED DEGRADATION PROTEIN 1"/>
    <property type="match status" value="1"/>
</dbReference>
<evidence type="ECO:0000259" key="4">
    <source>
        <dbReference type="Pfam" id="PF03152"/>
    </source>
</evidence>
<evidence type="ECO:0000256" key="3">
    <source>
        <dbReference type="SAM" id="MobiDB-lite"/>
    </source>
</evidence>
<dbReference type="Proteomes" id="UP001470230">
    <property type="component" value="Unassembled WGS sequence"/>
</dbReference>
<dbReference type="InterPro" id="IPR055417">
    <property type="entry name" value="UFD1_N1"/>
</dbReference>
<feature type="region of interest" description="Disordered" evidence="3">
    <location>
        <begin position="230"/>
        <end position="305"/>
    </location>
</feature>
<evidence type="ECO:0000313" key="5">
    <source>
        <dbReference type="EMBL" id="KAK8876338.1"/>
    </source>
</evidence>
<proteinExistence type="inferred from homology"/>
<keyword evidence="6" id="KW-1185">Reference proteome</keyword>
<keyword evidence="2" id="KW-0833">Ubl conjugation pathway</keyword>
<comment type="caution">
    <text evidence="5">The sequence shown here is derived from an EMBL/GenBank/DDBJ whole genome shotgun (WGS) entry which is preliminary data.</text>
</comment>
<feature type="compositionally biased region" description="Basic residues" evidence="3">
    <location>
        <begin position="262"/>
        <end position="274"/>
    </location>
</feature>
<dbReference type="EMBL" id="JAPFFF010000012">
    <property type="protein sequence ID" value="KAK8876338.1"/>
    <property type="molecule type" value="Genomic_DNA"/>
</dbReference>
<organism evidence="5 6">
    <name type="scientific">Tritrichomonas musculus</name>
    <dbReference type="NCBI Taxonomy" id="1915356"/>
    <lineage>
        <taxon>Eukaryota</taxon>
        <taxon>Metamonada</taxon>
        <taxon>Parabasalia</taxon>
        <taxon>Tritrichomonadida</taxon>
        <taxon>Tritrichomonadidae</taxon>
        <taxon>Tritrichomonas</taxon>
    </lineage>
</organism>
<feature type="compositionally biased region" description="Basic and acidic residues" evidence="3">
    <location>
        <begin position="230"/>
        <end position="251"/>
    </location>
</feature>
<evidence type="ECO:0000256" key="1">
    <source>
        <dbReference type="ARBA" id="ARBA00006043"/>
    </source>
</evidence>
<protein>
    <recommendedName>
        <fullName evidence="4">Ubiquitin fusion degradation protein UFD1 N-terminal subdomain 1 domain-containing protein</fullName>
    </recommendedName>
</protein>
<dbReference type="Gene3D" id="2.40.40.50">
    <property type="entry name" value="Ubiquitin fusion degradation protein UFD1, N-terminal domain"/>
    <property type="match status" value="1"/>
</dbReference>
<evidence type="ECO:0000256" key="2">
    <source>
        <dbReference type="ARBA" id="ARBA00022786"/>
    </source>
</evidence>
<reference evidence="5 6" key="1">
    <citation type="submission" date="2024-04" db="EMBL/GenBank/DDBJ databases">
        <title>Tritrichomonas musculus Genome.</title>
        <authorList>
            <person name="Alves-Ferreira E."/>
            <person name="Grigg M."/>
            <person name="Lorenzi H."/>
            <person name="Galac M."/>
        </authorList>
    </citation>
    <scope>NUCLEOTIDE SEQUENCE [LARGE SCALE GENOMIC DNA]</scope>
    <source>
        <strain evidence="5 6">EAF2021</strain>
    </source>
</reference>
<evidence type="ECO:0000313" key="6">
    <source>
        <dbReference type="Proteomes" id="UP001470230"/>
    </source>
</evidence>
<dbReference type="Pfam" id="PF03152">
    <property type="entry name" value="UFD1_N1"/>
    <property type="match status" value="1"/>
</dbReference>
<dbReference type="InterPro" id="IPR042299">
    <property type="entry name" value="Ufd1-like_Nn"/>
</dbReference>
<dbReference type="InterPro" id="IPR004854">
    <property type="entry name" value="Ufd1-like"/>
</dbReference>
<comment type="similarity">
    <text evidence="1">Belongs to the UFD1 family.</text>
</comment>
<feature type="domain" description="Ubiquitin fusion degradation protein UFD1 N-terminal subdomain 1" evidence="4">
    <location>
        <begin position="7"/>
        <end position="94"/>
    </location>
</feature>
<sequence length="305" mass="35035">MENYLGSFRCISSNIVNKPQLEEMGRIILPYNILDKIERIGYNQIMLFRIRNPKNGIELCCGVLDNSMNPGIVCIPNWMKEYLECQYNDMLDIALEKYLSQATNTVFLPLDPFFFTDFDDDIKINQILCIKLRDYPVLNQGTIIKANFGKKTYRIKILKTEPEKIVSSFKIDLIYDVLKIPEEMLVHSWNDPDTDSSDEEVRPEIIKHQSVNGVTDEVLPIKPIHSTFASREDDRLHGRVPAEPKKEEAAKKKNYFVGESHKPKKISKKSKGKSKASEDNTQTEVPAGKAEKKSYFVGKPRTLND</sequence>
<dbReference type="Gene3D" id="3.10.330.10">
    <property type="match status" value="1"/>
</dbReference>
<name>A0ABR2JFZ6_9EUKA</name>